<dbReference type="Pfam" id="PF05485">
    <property type="entry name" value="THAP"/>
    <property type="match status" value="1"/>
</dbReference>
<evidence type="ECO:0000313" key="9">
    <source>
        <dbReference type="RefSeq" id="XP_022320668.1"/>
    </source>
</evidence>
<sequence length="803" mass="91262">MSKRKRTGKFCVAAGCTSTHVDNLSLHEFPKEDRPDIRRHWINFVKTKRKDFTTPTMHSVLCEKHFTADCYPMEYSLKKSVGITVKRKSLLKDAVPSIHFSGTVNSSILGKRTSSSHGSNFKGETSRPSQPKKIRPAFLKRECYRAVESQFSQNAQYPANTEQSGMQTENEELTVNVDGTESTTSRSIGIQSCMSKCVSKRSKMCQTKLKVSDKVTQVNMERKPHASLGIQCNRDLEDSQHCITKQRTFNSARSSRQQFEDKNYLQVDCELVDKCASQEDYKDPDFEPDFSDDCQSDRSSVNENYQPWKERKFIIFESKLLELFQFCPSCSAHALFDVKRILGSMIKVEQTCGSCGFNRIWESQPMIGSVPAGNLIFSAALLLTGLLPSKTIRFMEQMNVISITPNTFFQHQKYYLHPSICSVWRTFQEKYFRQMATSGKALTLGGDGRADTPGHSAKYGSYGLLDLDLMLVVHIELVQSNEVKSSYHMEKEGFVRSMDLIKSKGLKIAELVTDRHAQIVKYAREEMTNTKHYFDVWHVAKGFKKKLVALSKEKDCEAIQPWIRSMCNHLYWVPASTPSGNGQLMLEKWESIVNHVQNIHEHDGQLYTECAHGTLEGRERQKKWLTPGSKVAERFSDIATSTQMKKDVQKLSPGAQTASLEGYHAVINHFAPKMIGFSYHGMLSRIILAALHFNENALRGQATTIDGRKRYDIIFPKFKKGDYSVREVKVDCTYEYIDQLMDAIVTAAEDQTMNSGGVMIQSDVPPPLCSTYQRPDKETAIQEKLSRFARDNISEKELLCSNC</sequence>
<feature type="compositionally biased region" description="Polar residues" evidence="6">
    <location>
        <begin position="109"/>
        <end position="129"/>
    </location>
</feature>
<dbReference type="RefSeq" id="XP_022320668.1">
    <property type="nucleotide sequence ID" value="XM_022464960.1"/>
</dbReference>
<keyword evidence="1" id="KW-0479">Metal-binding</keyword>
<keyword evidence="4 5" id="KW-0238">DNA-binding</keyword>
<keyword evidence="8" id="KW-1185">Reference proteome</keyword>
<dbReference type="PROSITE" id="PS50950">
    <property type="entry name" value="ZF_THAP"/>
    <property type="match status" value="1"/>
</dbReference>
<keyword evidence="3" id="KW-0862">Zinc</keyword>
<dbReference type="PANTHER" id="PTHR31751">
    <property type="entry name" value="SI:CH211-108C17.2-RELATED-RELATED"/>
    <property type="match status" value="1"/>
</dbReference>
<feature type="domain" description="THAP-type" evidence="7">
    <location>
        <begin position="1"/>
        <end position="99"/>
    </location>
</feature>
<evidence type="ECO:0000256" key="1">
    <source>
        <dbReference type="ARBA" id="ARBA00022723"/>
    </source>
</evidence>
<protein>
    <submittedName>
        <fullName evidence="9">Uncharacterized protein LOC111122920</fullName>
    </submittedName>
</protein>
<dbReference type="GO" id="GO:0008270">
    <property type="term" value="F:zinc ion binding"/>
    <property type="evidence" value="ECO:0007669"/>
    <property type="project" value="UniProtKB-KW"/>
</dbReference>
<accession>A0A8B8CXY5</accession>
<dbReference type="KEGG" id="cvn:111122920"/>
<dbReference type="SMART" id="SM00980">
    <property type="entry name" value="THAP"/>
    <property type="match status" value="1"/>
</dbReference>
<reference evidence="8" key="1">
    <citation type="submission" date="2024-06" db="UniProtKB">
        <authorList>
            <consortium name="RefSeq"/>
        </authorList>
    </citation>
    <scope>NUCLEOTIDE SEQUENCE [LARGE SCALE GENOMIC DNA]</scope>
</reference>
<dbReference type="InterPro" id="IPR006612">
    <property type="entry name" value="THAP_Znf"/>
</dbReference>
<feature type="region of interest" description="Disordered" evidence="6">
    <location>
        <begin position="109"/>
        <end position="132"/>
    </location>
</feature>
<evidence type="ECO:0000313" key="8">
    <source>
        <dbReference type="Proteomes" id="UP000694844"/>
    </source>
</evidence>
<evidence type="ECO:0000259" key="7">
    <source>
        <dbReference type="PROSITE" id="PS50950"/>
    </source>
</evidence>
<dbReference type="GeneID" id="111122920"/>
<evidence type="ECO:0000256" key="2">
    <source>
        <dbReference type="ARBA" id="ARBA00022771"/>
    </source>
</evidence>
<evidence type="ECO:0000256" key="5">
    <source>
        <dbReference type="PROSITE-ProRule" id="PRU00309"/>
    </source>
</evidence>
<dbReference type="PANTHER" id="PTHR31751:SF42">
    <property type="entry name" value="PROTEIN CBG10204"/>
    <property type="match status" value="1"/>
</dbReference>
<evidence type="ECO:0000256" key="3">
    <source>
        <dbReference type="ARBA" id="ARBA00022833"/>
    </source>
</evidence>
<evidence type="ECO:0000256" key="6">
    <source>
        <dbReference type="SAM" id="MobiDB-lite"/>
    </source>
</evidence>
<dbReference type="GO" id="GO:0003677">
    <property type="term" value="F:DNA binding"/>
    <property type="evidence" value="ECO:0007669"/>
    <property type="project" value="UniProtKB-UniRule"/>
</dbReference>
<dbReference type="OrthoDB" id="10015739at2759"/>
<evidence type="ECO:0000256" key="4">
    <source>
        <dbReference type="ARBA" id="ARBA00023125"/>
    </source>
</evidence>
<dbReference type="Proteomes" id="UP000694844">
    <property type="component" value="Chromosome 1"/>
</dbReference>
<dbReference type="SUPFAM" id="SSF57716">
    <property type="entry name" value="Glucocorticoid receptor-like (DNA-binding domain)"/>
    <property type="match status" value="1"/>
</dbReference>
<reference evidence="9" key="2">
    <citation type="submission" date="2025-08" db="UniProtKB">
        <authorList>
            <consortium name="RefSeq"/>
        </authorList>
    </citation>
    <scope>IDENTIFICATION</scope>
    <source>
        <tissue evidence="9">Whole sample</tissue>
    </source>
</reference>
<name>A0A8B8CXY5_CRAVI</name>
<dbReference type="AlphaFoldDB" id="A0A8B8CXY5"/>
<organism evidence="8 9">
    <name type="scientific">Crassostrea virginica</name>
    <name type="common">Eastern oyster</name>
    <dbReference type="NCBI Taxonomy" id="6565"/>
    <lineage>
        <taxon>Eukaryota</taxon>
        <taxon>Metazoa</taxon>
        <taxon>Spiralia</taxon>
        <taxon>Lophotrochozoa</taxon>
        <taxon>Mollusca</taxon>
        <taxon>Bivalvia</taxon>
        <taxon>Autobranchia</taxon>
        <taxon>Pteriomorphia</taxon>
        <taxon>Ostreida</taxon>
        <taxon>Ostreoidea</taxon>
        <taxon>Ostreidae</taxon>
        <taxon>Crassostrea</taxon>
    </lineage>
</organism>
<gene>
    <name evidence="9" type="primary">LOC111122920</name>
</gene>
<proteinExistence type="predicted"/>
<keyword evidence="2 5" id="KW-0863">Zinc-finger</keyword>